<reference evidence="2 3" key="1">
    <citation type="journal article" date="2020" name="ISME J.">
        <title>Uncovering the hidden diversity of litter-decomposition mechanisms in mushroom-forming fungi.</title>
        <authorList>
            <person name="Floudas D."/>
            <person name="Bentzer J."/>
            <person name="Ahren D."/>
            <person name="Johansson T."/>
            <person name="Persson P."/>
            <person name="Tunlid A."/>
        </authorList>
    </citation>
    <scope>NUCLEOTIDE SEQUENCE [LARGE SCALE GENOMIC DNA]</scope>
    <source>
        <strain evidence="2 3">CBS 101986</strain>
    </source>
</reference>
<name>A0A8H5BA88_9AGAR</name>
<keyword evidence="3" id="KW-1185">Reference proteome</keyword>
<proteinExistence type="predicted"/>
<feature type="region of interest" description="Disordered" evidence="1">
    <location>
        <begin position="44"/>
        <end position="78"/>
    </location>
</feature>
<evidence type="ECO:0000256" key="1">
    <source>
        <dbReference type="SAM" id="MobiDB-lite"/>
    </source>
</evidence>
<comment type="caution">
    <text evidence="2">The sequence shown here is derived from an EMBL/GenBank/DDBJ whole genome shotgun (WGS) entry which is preliminary data.</text>
</comment>
<gene>
    <name evidence="2" type="ORF">D9619_008313</name>
</gene>
<feature type="compositionally biased region" description="Low complexity" evidence="1">
    <location>
        <begin position="56"/>
        <end position="73"/>
    </location>
</feature>
<dbReference type="AlphaFoldDB" id="A0A8H5BA88"/>
<dbReference type="Proteomes" id="UP000567179">
    <property type="component" value="Unassembled WGS sequence"/>
</dbReference>
<organism evidence="2 3">
    <name type="scientific">Psilocybe cf. subviscida</name>
    <dbReference type="NCBI Taxonomy" id="2480587"/>
    <lineage>
        <taxon>Eukaryota</taxon>
        <taxon>Fungi</taxon>
        <taxon>Dikarya</taxon>
        <taxon>Basidiomycota</taxon>
        <taxon>Agaricomycotina</taxon>
        <taxon>Agaricomycetes</taxon>
        <taxon>Agaricomycetidae</taxon>
        <taxon>Agaricales</taxon>
        <taxon>Agaricineae</taxon>
        <taxon>Strophariaceae</taxon>
        <taxon>Psilocybe</taxon>
    </lineage>
</organism>
<feature type="region of interest" description="Disordered" evidence="1">
    <location>
        <begin position="1"/>
        <end position="22"/>
    </location>
</feature>
<accession>A0A8H5BA88</accession>
<evidence type="ECO:0000313" key="2">
    <source>
        <dbReference type="EMBL" id="KAF5319551.1"/>
    </source>
</evidence>
<feature type="compositionally biased region" description="Low complexity" evidence="1">
    <location>
        <begin position="1"/>
        <end position="21"/>
    </location>
</feature>
<evidence type="ECO:0000313" key="3">
    <source>
        <dbReference type="Proteomes" id="UP000567179"/>
    </source>
</evidence>
<dbReference type="EMBL" id="JAACJJ010000029">
    <property type="protein sequence ID" value="KAF5319551.1"/>
    <property type="molecule type" value="Genomic_DNA"/>
</dbReference>
<protein>
    <submittedName>
        <fullName evidence="2">Uncharacterized protein</fullName>
    </submittedName>
</protein>
<sequence length="90" mass="9548">MSSSTSSTPSTNLPLPDTPTSGAGLRDNLHVFIAYDFSQPCCDNLDPSRLRPPGPASSSTSLALSPNLNASSPPRHPDVQTFKLLHQALF</sequence>